<dbReference type="CDD" id="cd12956">
    <property type="entry name" value="CBM_SusE-F_like"/>
    <property type="match status" value="2"/>
</dbReference>
<dbReference type="OrthoDB" id="975117at2"/>
<comment type="caution">
    <text evidence="3">The sequence shown here is derived from an EMBL/GenBank/DDBJ whole genome shotgun (WGS) entry which is preliminary data.</text>
</comment>
<evidence type="ECO:0000259" key="1">
    <source>
        <dbReference type="Pfam" id="PF14292"/>
    </source>
</evidence>
<evidence type="ECO:0000259" key="2">
    <source>
        <dbReference type="Pfam" id="PF16411"/>
    </source>
</evidence>
<protein>
    <submittedName>
        <fullName evidence="3">SusF/SusE family outer membrane protein</fullName>
    </submittedName>
</protein>
<organism evidence="3 4">
    <name type="scientific">Gelidibacter salicanalis</name>
    <dbReference type="NCBI Taxonomy" id="291193"/>
    <lineage>
        <taxon>Bacteria</taxon>
        <taxon>Pseudomonadati</taxon>
        <taxon>Bacteroidota</taxon>
        <taxon>Flavobacteriia</taxon>
        <taxon>Flavobacteriales</taxon>
        <taxon>Flavobacteriaceae</taxon>
        <taxon>Gelidibacter</taxon>
    </lineage>
</organism>
<feature type="domain" description="Outer membrane protein SusF/SusE-like C-terminal" evidence="2">
    <location>
        <begin position="171"/>
        <end position="254"/>
    </location>
</feature>
<dbReference type="Pfam" id="PF14292">
    <property type="entry name" value="SusE"/>
    <property type="match status" value="1"/>
</dbReference>
<dbReference type="GO" id="GO:2001070">
    <property type="term" value="F:starch binding"/>
    <property type="evidence" value="ECO:0007669"/>
    <property type="project" value="InterPro"/>
</dbReference>
<dbReference type="RefSeq" id="WP_146890514.1">
    <property type="nucleotide sequence ID" value="NZ_VORX01000002.1"/>
</dbReference>
<dbReference type="GO" id="GO:0019867">
    <property type="term" value="C:outer membrane"/>
    <property type="evidence" value="ECO:0007669"/>
    <property type="project" value="InterPro"/>
</dbReference>
<reference evidence="3 4" key="1">
    <citation type="submission" date="2019-08" db="EMBL/GenBank/DDBJ databases">
        <title>Genome sequence of Gelidibacter salicanalis IC162T.</title>
        <authorList>
            <person name="Bowman J.P."/>
        </authorList>
    </citation>
    <scope>NUCLEOTIDE SEQUENCE [LARGE SCALE GENOMIC DNA]</scope>
    <source>
        <strain evidence="3 4">IC162</strain>
    </source>
</reference>
<dbReference type="Gene3D" id="2.60.40.3620">
    <property type="match status" value="2"/>
</dbReference>
<feature type="domain" description="SusE outer membrane protein" evidence="1">
    <location>
        <begin position="24"/>
        <end position="120"/>
    </location>
</feature>
<dbReference type="InterPro" id="IPR032187">
    <property type="entry name" value="SusF/SusE-like_C"/>
</dbReference>
<dbReference type="Pfam" id="PF16411">
    <property type="entry name" value="SusF_SusE"/>
    <property type="match status" value="1"/>
</dbReference>
<sequence>MKNFKLLSLFILAMIGLNSCDTEDDVIYVAQEPAGFTLTNSTLPEYVLTASTGANIGERFTWTSADFGVPTNVSYDLQRSIKGDFSDVVLVGTTTTNDIAMTIGQMMTVAKEAGLDADATTPAPNMGSFAVRMRAYVGDGGAEVFSDVKTIAVKLEEKAVEYRVAETTWGIVGSAAPNGWDGPDAKFYTTEENDVIVAYVTLKEGEMKIRENNTWGGDFGDADVNGVLDQDDNNNIKVKAGTYKVTIDWSDNSYKLEKFYWGLVGSATPNGWDGPDTKLEYDFTTDSFKTLVQLKDGDLKFRFNDTWGGDYGDADVDGVLDQDADNNIKVTAGYYLVTANFNTLEYSIEPTEL</sequence>
<name>A0A5C7AL67_9FLAO</name>
<keyword evidence="4" id="KW-1185">Reference proteome</keyword>
<proteinExistence type="predicted"/>
<dbReference type="AlphaFoldDB" id="A0A5C7AL67"/>
<dbReference type="InterPro" id="IPR025970">
    <property type="entry name" value="SusE"/>
</dbReference>
<accession>A0A5C7AL67</accession>
<evidence type="ECO:0000313" key="3">
    <source>
        <dbReference type="EMBL" id="TXE09161.1"/>
    </source>
</evidence>
<gene>
    <name evidence="3" type="ORF">ES711_04295</name>
</gene>
<dbReference type="EMBL" id="VORX01000002">
    <property type="protein sequence ID" value="TXE09161.1"/>
    <property type="molecule type" value="Genomic_DNA"/>
</dbReference>
<dbReference type="Proteomes" id="UP000321734">
    <property type="component" value="Unassembled WGS sequence"/>
</dbReference>
<evidence type="ECO:0000313" key="4">
    <source>
        <dbReference type="Proteomes" id="UP000321734"/>
    </source>
</evidence>